<feature type="non-terminal residue" evidence="1">
    <location>
        <position position="1"/>
    </location>
</feature>
<proteinExistence type="predicted"/>
<dbReference type="AlphaFoldDB" id="A0A381ZS97"/>
<dbReference type="Gene3D" id="2.60.40.4070">
    <property type="match status" value="1"/>
</dbReference>
<protein>
    <submittedName>
        <fullName evidence="1">Uncharacterized protein</fullName>
    </submittedName>
</protein>
<name>A0A381ZS97_9ZZZZ</name>
<reference evidence="1" key="1">
    <citation type="submission" date="2018-05" db="EMBL/GenBank/DDBJ databases">
        <authorList>
            <person name="Lanie J.A."/>
            <person name="Ng W.-L."/>
            <person name="Kazmierczak K.M."/>
            <person name="Andrzejewski T.M."/>
            <person name="Davidsen T.M."/>
            <person name="Wayne K.J."/>
            <person name="Tettelin H."/>
            <person name="Glass J.I."/>
            <person name="Rusch D."/>
            <person name="Podicherti R."/>
            <person name="Tsui H.-C.T."/>
            <person name="Winkler M.E."/>
        </authorList>
    </citation>
    <scope>NUCLEOTIDE SEQUENCE</scope>
</reference>
<dbReference type="InterPro" id="IPR013783">
    <property type="entry name" value="Ig-like_fold"/>
</dbReference>
<dbReference type="Gene3D" id="2.60.40.10">
    <property type="entry name" value="Immunoglobulins"/>
    <property type="match status" value="1"/>
</dbReference>
<sequence length="650" mass="73057">NIFLYGSGRFTLKAGEARRFSIALLVGDGYDDLTLNAKTARQIYDTNYQFAKPPEKPTLTAVPSDEKVTLYWNDIAESSWDPISEEYDFEGYVIYRSTDPSFLDQQNITDINGSRFLFEPLTTITGGWAKWDLINDYVGPSDIPYTGRGISYHLGNNTGLVHSFVDSNNVINGQRYYYAICSYDHGTKIMDIGPSESSKTITLNPETNEIFLDINTASIIPSLPAAGYIKGSVADYDSLSFIKRIAGFGTGDFYLEVLDPRAIEDTNTFQITFDASPTRYSIEDLNPVIETRISKTNVFITLKKNRVNPNRFILKDNNGTIMTLGQDYLLFPEAGQVVVTDTLSSNINNGDSVKIEYTHYPLWESKRLNNEESNPVVDGIKIYVKDKILALNDEKSKWTDGSTGNYQATIGPYDGKRSNMRAADYEVRWFDSIADTSSLGTATAPFQIWNVTPGLVPFKKKIVVLDYKVRNKTWDLGESVVIFEEGASLTISWQIDFDIPLNGDVSHPVGGDIYYIATDRPFKANDIYQFQTIASTINVESASNALDEIRVVPNPYVVTNILEPLDRQNPRDRGPRRVYFDKLPNECTIRIYTTTGELVKVISHSATFDNGQEFWDLTTKDNFPISYGVYIYHVDAGELGEKIGRLAVIK</sequence>
<gene>
    <name evidence="1" type="ORF">METZ01_LOCUS144606</name>
</gene>
<evidence type="ECO:0000313" key="1">
    <source>
        <dbReference type="EMBL" id="SVA91752.1"/>
    </source>
</evidence>
<dbReference type="EMBL" id="UINC01022343">
    <property type="protein sequence ID" value="SVA91752.1"/>
    <property type="molecule type" value="Genomic_DNA"/>
</dbReference>
<organism evidence="1">
    <name type="scientific">marine metagenome</name>
    <dbReference type="NCBI Taxonomy" id="408172"/>
    <lineage>
        <taxon>unclassified sequences</taxon>
        <taxon>metagenomes</taxon>
        <taxon>ecological metagenomes</taxon>
    </lineage>
</organism>
<accession>A0A381ZS97</accession>